<protein>
    <submittedName>
        <fullName evidence="1">Uncharacterized protein</fullName>
    </submittedName>
</protein>
<evidence type="ECO:0000313" key="1">
    <source>
        <dbReference type="EMBL" id="CCO46014.1"/>
    </source>
</evidence>
<organism evidence="1 2">
    <name type="scientific">Vibrio nigripulchritudo SOn1</name>
    <dbReference type="NCBI Taxonomy" id="1238450"/>
    <lineage>
        <taxon>Bacteria</taxon>
        <taxon>Pseudomonadati</taxon>
        <taxon>Pseudomonadota</taxon>
        <taxon>Gammaproteobacteria</taxon>
        <taxon>Vibrionales</taxon>
        <taxon>Vibrionaceae</taxon>
        <taxon>Vibrio</taxon>
    </lineage>
</organism>
<accession>A0AAV2VMQ1</accession>
<gene>
    <name evidence="1" type="ORF">VIBNISOn1_1630012</name>
</gene>
<sequence>MIELYSRQVVGWSMITRMTATLTCDAPPMVLFRREFREDLITAYSLKQSMSRKGNCGEIILKRNIVSELFPLILEDLIGTD</sequence>
<evidence type="ECO:0000313" key="2">
    <source>
        <dbReference type="Proteomes" id="UP000018211"/>
    </source>
</evidence>
<reference evidence="1 2" key="1">
    <citation type="journal article" date="2013" name="ISME J.">
        <title>Comparative genomics of pathogenic lineages of Vibrio nigripulchritudo identifies virulence-associated traits.</title>
        <authorList>
            <person name="Goudenege D."/>
            <person name="Labreuche Y."/>
            <person name="Krin E."/>
            <person name="Ansquer D."/>
            <person name="Mangenot S."/>
            <person name="Calteau A."/>
            <person name="Medigue C."/>
            <person name="Mazel D."/>
            <person name="Polz M.F."/>
            <person name="Le Roux F."/>
        </authorList>
    </citation>
    <scope>NUCLEOTIDE SEQUENCE [LARGE SCALE GENOMIC DNA]</scope>
    <source>
        <strain evidence="1 2">SOn1</strain>
    </source>
</reference>
<dbReference type="EMBL" id="CAOF01000072">
    <property type="protein sequence ID" value="CCO46014.1"/>
    <property type="molecule type" value="Genomic_DNA"/>
</dbReference>
<dbReference type="Proteomes" id="UP000018211">
    <property type="component" value="Unassembled WGS sequence"/>
</dbReference>
<comment type="caution">
    <text evidence="1">The sequence shown here is derived from an EMBL/GenBank/DDBJ whole genome shotgun (WGS) entry which is preliminary data.</text>
</comment>
<proteinExistence type="predicted"/>
<name>A0AAV2VMQ1_9VIBR</name>
<dbReference type="AlphaFoldDB" id="A0AAV2VMQ1"/>